<dbReference type="Gene3D" id="3.30.465.10">
    <property type="match status" value="1"/>
</dbReference>
<proteinExistence type="inferred from homology"/>
<dbReference type="SUPFAM" id="SSF56176">
    <property type="entry name" value="FAD-binding/transporter-associated domain-like"/>
    <property type="match status" value="1"/>
</dbReference>
<dbReference type="EMBL" id="JBDOJC010000001">
    <property type="protein sequence ID" value="MEO2215739.1"/>
    <property type="molecule type" value="Genomic_DNA"/>
</dbReference>
<dbReference type="SUPFAM" id="SSF55103">
    <property type="entry name" value="FAD-linked oxidases, C-terminal domain"/>
    <property type="match status" value="1"/>
</dbReference>
<evidence type="ECO:0000256" key="1">
    <source>
        <dbReference type="ARBA" id="ARBA00008000"/>
    </source>
</evidence>
<keyword evidence="2" id="KW-0285">Flavoprotein</keyword>
<sequence length="454" mass="49881">MSAPNVSLYRQRQGVGIVRPTSADQVGRILLACAGKPGLAGVQAVCTGRNWGLGSSEAVQDRTIRLDLSRMDAIREIDEEHGWAIVEPGATQLQLAKHLAGSRRMLNVTASSGHSSVLGNALDRGVGLRRQRTDDLIGLEVVLPDGEQIRVGWWPNADRSNSRNPMGLGPALLPLFTQSNLGVVTAGVVALLPRPERQCVMRLAFRKERLADAVDELRRWYANGLVDGVLKIYDTTSTESYGGRAGEHLVFLCLSGTVHRVEALAGVVEEEARDSGLFTETTRLESVERDDGDYVTRVVESAFGGDPSWNEHMLRSALGTDADSADEKGGGWRFFLPFIHFNGESIERALALLDQVWRETGIRPGSTVNALNADVIDLVVSFRFPRDKDWAAKADRALDRTYELFAAAGFYAYRLDIDHSEWYEKLMPDGARSLVKRLKQLLDPQGVIAAGRYA</sequence>
<evidence type="ECO:0000313" key="5">
    <source>
        <dbReference type="EMBL" id="MEO2215739.1"/>
    </source>
</evidence>
<feature type="domain" description="FAD-binding PCMH-type" evidence="4">
    <location>
        <begin position="10"/>
        <end position="194"/>
    </location>
</feature>
<dbReference type="InterPro" id="IPR006094">
    <property type="entry name" value="Oxid_FAD_bind_N"/>
</dbReference>
<dbReference type="InterPro" id="IPR016164">
    <property type="entry name" value="FAD-linked_Oxase-like_C"/>
</dbReference>
<protein>
    <submittedName>
        <fullName evidence="5">FAD-binding oxidoreductase</fullName>
    </submittedName>
</protein>
<keyword evidence="3" id="KW-0274">FAD</keyword>
<reference evidence="5 6" key="1">
    <citation type="submission" date="2024-05" db="EMBL/GenBank/DDBJ databases">
        <authorList>
            <person name="De Oliveira J.P."/>
            <person name="Noriler S.A."/>
            <person name="De Oliveira A.G."/>
            <person name="Sipoli D.S."/>
        </authorList>
    </citation>
    <scope>NUCLEOTIDE SEQUENCE [LARGE SCALE GENOMIC DNA]</scope>
    <source>
        <strain evidence="5 6">LABIM189</strain>
    </source>
</reference>
<evidence type="ECO:0000313" key="6">
    <source>
        <dbReference type="Proteomes" id="UP001455709"/>
    </source>
</evidence>
<comment type="similarity">
    <text evidence="1">Belongs to the FAD-binding oxidoreductase/transferase type 4 family.</text>
</comment>
<name>A0ABV0F9V0_9NEIS</name>
<dbReference type="InterPro" id="IPR036318">
    <property type="entry name" value="FAD-bd_PCMH-like_sf"/>
</dbReference>
<organism evidence="5 6">
    <name type="scientific">Chromobacterium vaccinii</name>
    <dbReference type="NCBI Taxonomy" id="1108595"/>
    <lineage>
        <taxon>Bacteria</taxon>
        <taxon>Pseudomonadati</taxon>
        <taxon>Pseudomonadota</taxon>
        <taxon>Betaproteobacteria</taxon>
        <taxon>Neisseriales</taxon>
        <taxon>Chromobacteriaceae</taxon>
        <taxon>Chromobacterium</taxon>
    </lineage>
</organism>
<evidence type="ECO:0000256" key="3">
    <source>
        <dbReference type="ARBA" id="ARBA00022827"/>
    </source>
</evidence>
<evidence type="ECO:0000259" key="4">
    <source>
        <dbReference type="PROSITE" id="PS51387"/>
    </source>
</evidence>
<dbReference type="Pfam" id="PF01565">
    <property type="entry name" value="FAD_binding_4"/>
    <property type="match status" value="1"/>
</dbReference>
<dbReference type="PANTHER" id="PTHR11748">
    <property type="entry name" value="D-LACTATE DEHYDROGENASE"/>
    <property type="match status" value="1"/>
</dbReference>
<dbReference type="InterPro" id="IPR016170">
    <property type="entry name" value="Cytok_DH_C_sf"/>
</dbReference>
<gene>
    <name evidence="5" type="ORF">ABGV49_01505</name>
</gene>
<dbReference type="InterPro" id="IPR016166">
    <property type="entry name" value="FAD-bd_PCMH"/>
</dbReference>
<comment type="caution">
    <text evidence="5">The sequence shown here is derived from an EMBL/GenBank/DDBJ whole genome shotgun (WGS) entry which is preliminary data.</text>
</comment>
<dbReference type="InterPro" id="IPR016169">
    <property type="entry name" value="FAD-bd_PCMH_sub2"/>
</dbReference>
<evidence type="ECO:0000256" key="2">
    <source>
        <dbReference type="ARBA" id="ARBA00022630"/>
    </source>
</evidence>
<dbReference type="PANTHER" id="PTHR11748:SF111">
    <property type="entry name" value="D-LACTATE DEHYDROGENASE, MITOCHONDRIAL-RELATED"/>
    <property type="match status" value="1"/>
</dbReference>
<dbReference type="PROSITE" id="PS51387">
    <property type="entry name" value="FAD_PCMH"/>
    <property type="match status" value="1"/>
</dbReference>
<dbReference type="RefSeq" id="WP_347369474.1">
    <property type="nucleotide sequence ID" value="NZ_JBDOJC010000001.1"/>
</dbReference>
<dbReference type="Proteomes" id="UP001455709">
    <property type="component" value="Unassembled WGS sequence"/>
</dbReference>
<dbReference type="InterPro" id="IPR016167">
    <property type="entry name" value="FAD-bd_PCMH_sub1"/>
</dbReference>
<dbReference type="Gene3D" id="3.30.43.10">
    <property type="entry name" value="Uridine Diphospho-n-acetylenolpyruvylglucosamine Reductase, domain 2"/>
    <property type="match status" value="1"/>
</dbReference>
<dbReference type="Gene3D" id="3.40.462.10">
    <property type="entry name" value="FAD-linked oxidases, C-terminal domain"/>
    <property type="match status" value="1"/>
</dbReference>
<keyword evidence="6" id="KW-1185">Reference proteome</keyword>
<accession>A0ABV0F9V0</accession>